<dbReference type="AlphaFoldDB" id="T1JB19"/>
<dbReference type="OMA" id="MSSFACC"/>
<comment type="subcellular location">
    <subcellularLocation>
        <location evidence="1">Membrane</location>
        <topology evidence="1">Multi-pass membrane protein</topology>
    </subcellularLocation>
</comment>
<evidence type="ECO:0000256" key="7">
    <source>
        <dbReference type="SAM" id="Phobius"/>
    </source>
</evidence>
<feature type="transmembrane region" description="Helical" evidence="7">
    <location>
        <begin position="15"/>
        <end position="40"/>
    </location>
</feature>
<evidence type="ECO:0000256" key="1">
    <source>
        <dbReference type="ARBA" id="ARBA00004141"/>
    </source>
</evidence>
<protein>
    <recommendedName>
        <fullName evidence="3">Transmembrane protein 19</fullName>
    </recommendedName>
</protein>
<keyword evidence="4 7" id="KW-0812">Transmembrane</keyword>
<accession>T1JB19</accession>
<dbReference type="PANTHER" id="PTHR13353:SF5">
    <property type="entry name" value="TRANSMEMBRANE PROTEIN 19"/>
    <property type="match status" value="1"/>
</dbReference>
<feature type="transmembrane region" description="Helical" evidence="7">
    <location>
        <begin position="270"/>
        <end position="290"/>
    </location>
</feature>
<dbReference type="InterPro" id="IPR002794">
    <property type="entry name" value="DUF92_TMEM19"/>
</dbReference>
<keyword evidence="5 7" id="KW-1133">Transmembrane helix</keyword>
<feature type="transmembrane region" description="Helical" evidence="7">
    <location>
        <begin position="177"/>
        <end position="200"/>
    </location>
</feature>
<dbReference type="GO" id="GO:0016020">
    <property type="term" value="C:membrane"/>
    <property type="evidence" value="ECO:0007669"/>
    <property type="project" value="UniProtKB-SubCell"/>
</dbReference>
<reference evidence="9" key="1">
    <citation type="submission" date="2011-05" db="EMBL/GenBank/DDBJ databases">
        <authorList>
            <person name="Richards S.R."/>
            <person name="Qu J."/>
            <person name="Jiang H."/>
            <person name="Jhangiani S.N."/>
            <person name="Agravi P."/>
            <person name="Goodspeed R."/>
            <person name="Gross S."/>
            <person name="Mandapat C."/>
            <person name="Jackson L."/>
            <person name="Mathew T."/>
            <person name="Pu L."/>
            <person name="Thornton R."/>
            <person name="Saada N."/>
            <person name="Wilczek-Boney K.B."/>
            <person name="Lee S."/>
            <person name="Kovar C."/>
            <person name="Wu Y."/>
            <person name="Scherer S.E."/>
            <person name="Worley K.C."/>
            <person name="Muzny D.M."/>
            <person name="Gibbs R."/>
        </authorList>
    </citation>
    <scope>NUCLEOTIDE SEQUENCE</scope>
    <source>
        <strain evidence="9">Brora</strain>
    </source>
</reference>
<dbReference type="Proteomes" id="UP000014500">
    <property type="component" value="Unassembled WGS sequence"/>
</dbReference>
<evidence type="ECO:0000313" key="8">
    <source>
        <dbReference type="EnsemblMetazoa" id="SMAR010950-PA"/>
    </source>
</evidence>
<evidence type="ECO:0000256" key="4">
    <source>
        <dbReference type="ARBA" id="ARBA00022692"/>
    </source>
</evidence>
<feature type="transmembrane region" description="Helical" evidence="7">
    <location>
        <begin position="212"/>
        <end position="234"/>
    </location>
</feature>
<dbReference type="PhylomeDB" id="T1JB19"/>
<name>T1JB19_STRMM</name>
<keyword evidence="9" id="KW-1185">Reference proteome</keyword>
<dbReference type="EnsemblMetazoa" id="SMAR010950-RA">
    <property type="protein sequence ID" value="SMAR010950-PA"/>
    <property type="gene ID" value="SMAR010950"/>
</dbReference>
<reference evidence="8" key="2">
    <citation type="submission" date="2015-02" db="UniProtKB">
        <authorList>
            <consortium name="EnsemblMetazoa"/>
        </authorList>
    </citation>
    <scope>IDENTIFICATION</scope>
</reference>
<organism evidence="8 9">
    <name type="scientific">Strigamia maritima</name>
    <name type="common">European centipede</name>
    <name type="synonym">Geophilus maritimus</name>
    <dbReference type="NCBI Taxonomy" id="126957"/>
    <lineage>
        <taxon>Eukaryota</taxon>
        <taxon>Metazoa</taxon>
        <taxon>Ecdysozoa</taxon>
        <taxon>Arthropoda</taxon>
        <taxon>Myriapoda</taxon>
        <taxon>Chilopoda</taxon>
        <taxon>Pleurostigmophora</taxon>
        <taxon>Geophilomorpha</taxon>
        <taxon>Linotaeniidae</taxon>
        <taxon>Strigamia</taxon>
    </lineage>
</organism>
<dbReference type="STRING" id="126957.T1JB19"/>
<proteinExistence type="inferred from homology"/>
<sequence>MKEARSPFRERSEGIMFLVFLLALILPLSTSFWIFNLILSTANGTVYDPISPVRWLASVLFPIIIAGYGLKKKSLDCSGAIVGGQRNWVQVLCNGGIATELAIIYMIEHGCGETVIDFAKDYHTSWLSMAVLGALACSNGDTWASELGSVIGKGPPVLITSFKPVPRGTNGGVSMAGLLFSALGGSAVGLAYYCALLIFLHPHLLSDSPAQWPVIIVATLSGLIGSLIDSILGATLQYSGVDKKTGKVVDYPGEKVDHVSGMGILDNHSVNLLSSIFTAVITPSLAMSLWQMV</sequence>
<feature type="transmembrane region" description="Helical" evidence="7">
    <location>
        <begin position="52"/>
        <end position="70"/>
    </location>
</feature>
<evidence type="ECO:0000313" key="9">
    <source>
        <dbReference type="Proteomes" id="UP000014500"/>
    </source>
</evidence>
<dbReference type="PANTHER" id="PTHR13353">
    <property type="entry name" value="TRANSMEMBRANE PROTEIN 19"/>
    <property type="match status" value="1"/>
</dbReference>
<evidence type="ECO:0000256" key="3">
    <source>
        <dbReference type="ARBA" id="ARBA00014258"/>
    </source>
</evidence>
<keyword evidence="6 7" id="KW-0472">Membrane</keyword>
<evidence type="ECO:0000256" key="5">
    <source>
        <dbReference type="ARBA" id="ARBA00022989"/>
    </source>
</evidence>
<evidence type="ECO:0000256" key="2">
    <source>
        <dbReference type="ARBA" id="ARBA00009012"/>
    </source>
</evidence>
<evidence type="ECO:0000256" key="6">
    <source>
        <dbReference type="ARBA" id="ARBA00023136"/>
    </source>
</evidence>
<dbReference type="EMBL" id="JH432008">
    <property type="status" value="NOT_ANNOTATED_CDS"/>
    <property type="molecule type" value="Genomic_DNA"/>
</dbReference>
<dbReference type="HOGENOM" id="CLU_036918_3_1_1"/>
<comment type="similarity">
    <text evidence="2">Belongs to the TMEM19 family.</text>
</comment>
<dbReference type="Pfam" id="PF01940">
    <property type="entry name" value="DUF92"/>
    <property type="match status" value="1"/>
</dbReference>
<dbReference type="eggNOG" id="KOG4491">
    <property type="taxonomic scope" value="Eukaryota"/>
</dbReference>